<evidence type="ECO:0000313" key="3">
    <source>
        <dbReference type="Proteomes" id="UP000292282"/>
    </source>
</evidence>
<comment type="caution">
    <text evidence="2">The sequence shown here is derived from an EMBL/GenBank/DDBJ whole genome shotgun (WGS) entry which is preliminary data.</text>
</comment>
<feature type="region of interest" description="Disordered" evidence="1">
    <location>
        <begin position="677"/>
        <end position="755"/>
    </location>
</feature>
<name>A0A4Q9LU01_9MICR</name>
<keyword evidence="3" id="KW-1185">Reference proteome</keyword>
<dbReference type="VEuPathDB" id="MicrosporidiaDB:CWI38_0890p0010"/>
<feature type="compositionally biased region" description="Polar residues" evidence="1">
    <location>
        <begin position="677"/>
        <end position="747"/>
    </location>
</feature>
<evidence type="ECO:0000256" key="1">
    <source>
        <dbReference type="SAM" id="MobiDB-lite"/>
    </source>
</evidence>
<sequence length="2324" mass="266657">MSKQTNNLNFLKKAFPSFFTKNMLRKLQNKLIDLNKLSNTNTHTDTLSDTNTQHNKDNLNVNNIYKNILIITENEEIKDFKGILPVNSFFIYFDENTFITMNTDTPLFNSVKSIILGVNNITPLVECVEGCYFNEDTNYVIDRCQNNKDVGKDMLNELLKGINISTPNFIESCQNNKDVGKDVLNELLKGINISTPNFIESCQNRNVALGKDTNISTPSLIDRCQNNKNIYNNTVKDSNISTPSLIDSCQNNNTPLSKDIYKSSDINTLNYIDSCQKAYLNIKNLYACINETRTSFQEEKIFWKRFEKTNQILISHYKQHIEPFIPLLESNNQYILANSLKTHFNTSYYTLLSNTFNTFYSKISFICTTPFDFFKTILTLKDSLSLTPLIIKKSIKAYLKPFIINTQRILIITLRNNTLYIKKSLKYLNNTQQILLTLNTLLDERLSINFIIEIYQSFLEKDTFILLIFKTLYLLTRNTYINNRGFNNYSIIGGVNDKDSMVEGVNNKDMIEGVNNSTNTLHPFNTHTDKQQGVRYTSIKQHPVNNTTNTLHPFYTHTDKQQGVNNNTDEQDPLLCKGILKLFKRFKYSKGKFIIENYLTLNYLLYKKYKCKEKYCLTHLLLFSYSFEMKKVERRNNRGVNEKDMSEGVNKNDILEGVNNTVGKREGVKYQDNEQQGVNNHTNEQHGVNNHTNGQQGVNNHTNGQQGVNNHTNEQQGVNNHTNGQQGVNNNDIQQGVNNHTNEKQGVNNKRYRNNKKDYNNIKKRVLNKLTCIYIDNIKEIIKKKIFCNKKVCYVLSWVLKDEGVNTESLKYRISILPLLSSYISYGVTEGVNDSKWDINNIKGNDNIEGVNNEDSNANTPLSTCNSIHCINTPLSTCNSIHCINTSLTTTLHSYIKSNNNTRRIHLFVNKIIKTFFKRNTLLEVKRVLEKVNINYDCNSKIEEIIRILQYIKGCYDLEALIVTNENKIEINFNENLFEIKPLIEIILSNFTYKSKVGVIGSVLEGVSGVNDSSNGYRGVNDTSIIEGVTNLCDNQQGVSNTMNKQHPFSNTTNKQHPFSNTTNTYHPFNNSTSDNTGSIKYPLTENIFNKEDLKEFTDIQYTFYLLKESISTFNILCKKIEKYISINTSYSYFENELEGVNNSSNTLHPINHCTTYHPLNHSTDKQHPVNNSTTYQPVNNTSNKQHPINNTSNKQHPINDATYHPVNNTTTYHPINNNTTYHPVNNTTTYHPVNNTTTYHPVNNTTTYHPVNNTTTYHPVNNTTTYHPVNNTTTYHPVNNTTTYHPVNNTTTYHPVNNTTTYHPVNNTNTTNINLLLEKAFFILKRLVYLKWKYLINNTLIDTFIETVRILEEKFYFLDFLIKKMNKHFIRIFNTQITKNTLSFSFNPLYYIKYFPCYYDTSIVIRSIEISFIKALFQYFKTIKYSLVNKRCYLLKSVHNICLDTLFIEPSLEMCFNIYSVIFKGSLLTKIYNYYRGVKGNDGLEGVNDKDGFEGVSDRDEGYRGVNAIGGNIMGVSNNVDEQQGVRDKDEDYRGVNYTGSNIMGVSNNVDNYQGVNDEDGLEGVNEKDSLEGVSNNVDNYQGVNDEDGLEGVNDIGSNIMGVSNNVDEQQGVRDKDGFECVNEKDSLEGVSNNVDEQQGVSNNTNKQQGVNYNVDDYKDVSNNLYKQHPLINTLIEEIIELVLMGYLQCKDNIEFLRNEVLFNYSYFIEVESQMNKILLKDKSNDNTFTTSTYTPYINTPLSSNTHTLYSNTPLATSTYTPNINTPLSSNTHTLYSNTPLATNTYTPYINTPLSSNIPLPDILLIFLKGVNDLRIILDYLSYINKRCYLYNLINNNEIPLFTFKILNNKISIKECYKNKNMFINRSVNTFIVIYNTLESILREITYEPYNLYVLYDLLEIEDFIYKISVIKEVSSVIIKEIKSGVSHTRDIVEGVRGSRDIVEGVNDTSSKLEGVSYRRDIVEGVRGRRDILEGVRGSRDIVEGVRDKGVLEGTKGVSYKEYELEGVSKGTDNYNPVNNRSINNNILTDYTHVLFINKYNTINTLLITISNRIKKEKKRYFDLFYNNSSNVDNINVNDNTPLSNSNADNTPLSNSNDDNTPLTNSINPNTPLTNSINPDTPLTNSINPDTPLSNCINPNTPLSNCINPDTPLTTITTNNTPLPNTLPTINNTTTLSLPYINTLTFNTTTSYKSIINTLFTYNYNTINNTYEFLYKLKDNLLVLEYKYLIIKKIRNFLRLEEYLLIYRNIDFNTLKYFIYNIYSFIVNIKNKEEGLNEYENNSLRHVSVNYMKGICSDMYKEIKGMGLVLDSGEGVSDNRKGV</sequence>
<protein>
    <submittedName>
        <fullName evidence="2">Uncharacterized protein</fullName>
    </submittedName>
</protein>
<gene>
    <name evidence="2" type="ORF">CWI38_0890p0010</name>
</gene>
<dbReference type="EMBL" id="PITK01000890">
    <property type="protein sequence ID" value="TBU12118.1"/>
    <property type="molecule type" value="Genomic_DNA"/>
</dbReference>
<dbReference type="Proteomes" id="UP000292282">
    <property type="component" value="Unassembled WGS sequence"/>
</dbReference>
<organism evidence="2 3">
    <name type="scientific">Hamiltosporidium tvaerminnensis</name>
    <dbReference type="NCBI Taxonomy" id="1176355"/>
    <lineage>
        <taxon>Eukaryota</taxon>
        <taxon>Fungi</taxon>
        <taxon>Fungi incertae sedis</taxon>
        <taxon>Microsporidia</taxon>
        <taxon>Dubosqiidae</taxon>
        <taxon>Hamiltosporidium</taxon>
    </lineage>
</organism>
<dbReference type="OrthoDB" id="5186at2759"/>
<feature type="region of interest" description="Disordered" evidence="1">
    <location>
        <begin position="2074"/>
        <end position="2132"/>
    </location>
</feature>
<proteinExistence type="predicted"/>
<feature type="non-terminal residue" evidence="2">
    <location>
        <position position="2324"/>
    </location>
</feature>
<feature type="compositionally biased region" description="Polar residues" evidence="1">
    <location>
        <begin position="2082"/>
        <end position="2132"/>
    </location>
</feature>
<dbReference type="STRING" id="1176355.A0A4Q9LU01"/>
<reference evidence="2 3" key="1">
    <citation type="submission" date="2017-12" db="EMBL/GenBank/DDBJ databases">
        <authorList>
            <person name="Pombert J.-F."/>
            <person name="Haag K.L."/>
            <person name="Ebert D."/>
        </authorList>
    </citation>
    <scope>NUCLEOTIDE SEQUENCE [LARGE SCALE GENOMIC DNA]</scope>
    <source>
        <strain evidence="2">IL-G-3</strain>
    </source>
</reference>
<accession>A0A4Q9LU01</accession>
<evidence type="ECO:0000313" key="2">
    <source>
        <dbReference type="EMBL" id="TBU12118.1"/>
    </source>
</evidence>